<keyword evidence="1" id="KW-0732">Signal</keyword>
<organism evidence="2 4">
    <name type="scientific">Campylobacter helveticus</name>
    <dbReference type="NCBI Taxonomy" id="28898"/>
    <lineage>
        <taxon>Bacteria</taxon>
        <taxon>Pseudomonadati</taxon>
        <taxon>Campylobacterota</taxon>
        <taxon>Epsilonproteobacteria</taxon>
        <taxon>Campylobacterales</taxon>
        <taxon>Campylobacteraceae</taxon>
        <taxon>Campylobacter</taxon>
    </lineage>
</organism>
<gene>
    <name evidence="2" type="ORF">FDW42_08390</name>
    <name evidence="3" type="ORF">FVD16_03875</name>
</gene>
<dbReference type="Proteomes" id="UP000321317">
    <property type="component" value="Unassembled WGS sequence"/>
</dbReference>
<protein>
    <submittedName>
        <fullName evidence="2">Conjugal transfer protein TraF</fullName>
    </submittedName>
</protein>
<keyword evidence="5" id="KW-1185">Reference proteome</keyword>
<feature type="chain" id="PRO_5043982330" evidence="1">
    <location>
        <begin position="21"/>
        <end position="258"/>
    </location>
</feature>
<evidence type="ECO:0000313" key="4">
    <source>
        <dbReference type="Proteomes" id="UP000306813"/>
    </source>
</evidence>
<evidence type="ECO:0000313" key="2">
    <source>
        <dbReference type="EMBL" id="TNB55923.1"/>
    </source>
</evidence>
<sequence length="258" mass="30616">MNKISLLSILVLSVNLQANAFFEDSKRGWHYYEQYADNNITEDNKTKIQKRINEDDIFISSIPLNNLDLLTAEEFTQTFEKVRKIAIMNPTKTNVMTMQIMNKWQTDQAEKFAKVWALNLLENPNLEYPEIREDKFGRSEMYKQKQEKIAEFFKKHKNDFSYVVFVSNLNQEINEKQKAVYNDIQREYDTNVEYIDIDIKKDLIAKFKLSTTPENFFIYRNSKGEAIWQRVKAGLTNKDDILNNTIFLFDNAILEKDR</sequence>
<dbReference type="EMBL" id="VDBS01000064">
    <property type="protein sequence ID" value="TNB55923.1"/>
    <property type="molecule type" value="Genomic_DNA"/>
</dbReference>
<evidence type="ECO:0000256" key="1">
    <source>
        <dbReference type="SAM" id="SignalP"/>
    </source>
</evidence>
<accession>A0AAX2UGR6</accession>
<dbReference type="AlphaFoldDB" id="A0AAX2UGR6"/>
<dbReference type="KEGG" id="chv:CHELV3228_1042"/>
<dbReference type="EMBL" id="VRMA01000038">
    <property type="protein sequence ID" value="TXK57702.1"/>
    <property type="molecule type" value="Genomic_DNA"/>
</dbReference>
<name>A0AAX2UGR6_9BACT</name>
<dbReference type="Proteomes" id="UP000306813">
    <property type="component" value="Unassembled WGS sequence"/>
</dbReference>
<evidence type="ECO:0000313" key="5">
    <source>
        <dbReference type="Proteomes" id="UP000321317"/>
    </source>
</evidence>
<dbReference type="InterPro" id="IPR039555">
    <property type="entry name" value="TraF/TrbB"/>
</dbReference>
<comment type="caution">
    <text evidence="2">The sequence shown here is derived from an EMBL/GenBank/DDBJ whole genome shotgun (WGS) entry which is preliminary data.</text>
</comment>
<dbReference type="Pfam" id="PF13728">
    <property type="entry name" value="TraF"/>
    <property type="match status" value="1"/>
</dbReference>
<feature type="signal peptide" evidence="1">
    <location>
        <begin position="1"/>
        <end position="20"/>
    </location>
</feature>
<reference evidence="3 5" key="2">
    <citation type="submission" date="2019-08" db="EMBL/GenBank/DDBJ databases">
        <title>Rapid identification of Enteric Bacteria from Whole Genome Sequences (WGS) using Average Nucleotide Identity (ANI).</title>
        <authorList>
            <person name="Lane C."/>
        </authorList>
    </citation>
    <scope>NUCLEOTIDE SEQUENCE [LARGE SCALE GENOMIC DNA]</scope>
    <source>
        <strain evidence="3 5">D4984</strain>
    </source>
</reference>
<proteinExistence type="predicted"/>
<evidence type="ECO:0000313" key="3">
    <source>
        <dbReference type="EMBL" id="TXK57702.1"/>
    </source>
</evidence>
<dbReference type="GeneID" id="52036947"/>
<reference evidence="2 4" key="1">
    <citation type="submission" date="2019-05" db="EMBL/GenBank/DDBJ databases">
        <title>Draft genomes of eight strains of Campylobacter helveticus isolated from cats and a dog in New Zealand.</title>
        <authorList>
            <person name="Bojanic K."/>
            <person name="Midwinter A.C."/>
            <person name="Biggs P.J."/>
            <person name="Acke E."/>
            <person name="Cornelius A.J."/>
            <person name="Marshall J.C."/>
        </authorList>
    </citation>
    <scope>NUCLEOTIDE SEQUENCE [LARGE SCALE GENOMIC DNA]</scope>
    <source>
        <strain evidence="2 4">ACP123b</strain>
    </source>
</reference>
<dbReference type="RefSeq" id="WP_082199873.1">
    <property type="nucleotide sequence ID" value="NZ_CAUWMG010000051.1"/>
</dbReference>